<evidence type="ECO:0000313" key="4">
    <source>
        <dbReference type="EMBL" id="PWR75500.1"/>
    </source>
</evidence>
<accession>A0A2V2N9T5</accession>
<dbReference type="Proteomes" id="UP000245934">
    <property type="component" value="Unassembled WGS sequence"/>
</dbReference>
<evidence type="ECO:0000256" key="3">
    <source>
        <dbReference type="RuleBase" id="RU368051"/>
    </source>
</evidence>
<dbReference type="AlphaFoldDB" id="A0A2V2N9T5"/>
<organism evidence="4 5">
    <name type="scientific">Methanospirillum stamsii</name>
    <dbReference type="NCBI Taxonomy" id="1277351"/>
    <lineage>
        <taxon>Archaea</taxon>
        <taxon>Methanobacteriati</taxon>
        <taxon>Methanobacteriota</taxon>
        <taxon>Stenosarchaea group</taxon>
        <taxon>Methanomicrobia</taxon>
        <taxon>Methanomicrobiales</taxon>
        <taxon>Methanospirillaceae</taxon>
        <taxon>Methanospirillum</taxon>
    </lineage>
</organism>
<dbReference type="EMBL" id="QGMZ01000010">
    <property type="protein sequence ID" value="PWR75500.1"/>
    <property type="molecule type" value="Genomic_DNA"/>
</dbReference>
<dbReference type="Pfam" id="PF01954">
    <property type="entry name" value="AF2212-like"/>
    <property type="match status" value="1"/>
</dbReference>
<keyword evidence="5" id="KW-1185">Reference proteome</keyword>
<name>A0A2V2N9T5_9EURY</name>
<comment type="function">
    <text evidence="3">Antitoxin component of a type II toxin-antitoxin (TA) system.</text>
</comment>
<gene>
    <name evidence="4" type="ORF">DLD82_05065</name>
</gene>
<dbReference type="SUPFAM" id="SSF141694">
    <property type="entry name" value="AF2212/PG0164-like"/>
    <property type="match status" value="1"/>
</dbReference>
<evidence type="ECO:0000313" key="5">
    <source>
        <dbReference type="Proteomes" id="UP000245934"/>
    </source>
</evidence>
<evidence type="ECO:0000256" key="1">
    <source>
        <dbReference type="ARBA" id="ARBA00006615"/>
    </source>
</evidence>
<proteinExistence type="inferred from homology"/>
<keyword evidence="2 3" id="KW-1277">Toxin-antitoxin system</keyword>
<dbReference type="InterPro" id="IPR008203">
    <property type="entry name" value="AF2212-like"/>
</dbReference>
<dbReference type="InterPro" id="IPR024069">
    <property type="entry name" value="AF2212-like_dom_sf"/>
</dbReference>
<comment type="similarity">
    <text evidence="1 3">Belongs to the UPF0165 family.</text>
</comment>
<sequence length="80" mass="9167">MVMIKTIRAHYTGSVFKPIDEVDLQEDIDVTISIIVDDSDKSEDLWDILDRNTGIVDGPPDWSSEHDHYIHGTPKKEIME</sequence>
<dbReference type="Gene3D" id="4.10.1150.10">
    <property type="entry name" value="AF2212/PG0164-like"/>
    <property type="match status" value="1"/>
</dbReference>
<comment type="caution">
    <text evidence="4">The sequence shown here is derived from an EMBL/GenBank/DDBJ whole genome shotgun (WGS) entry which is preliminary data.</text>
</comment>
<protein>
    <recommendedName>
        <fullName evidence="3">Antitoxin</fullName>
    </recommendedName>
</protein>
<evidence type="ECO:0000256" key="2">
    <source>
        <dbReference type="ARBA" id="ARBA00022649"/>
    </source>
</evidence>
<reference evidence="4 5" key="1">
    <citation type="submission" date="2018-05" db="EMBL/GenBank/DDBJ databases">
        <title>Draft genome of Methanospirillum stamsii Pt1.</title>
        <authorList>
            <person name="Dueholm M.S."/>
            <person name="Nielsen P.H."/>
            <person name="Bakmann L.F."/>
            <person name="Otzen D.E."/>
        </authorList>
    </citation>
    <scope>NUCLEOTIDE SEQUENCE [LARGE SCALE GENOMIC DNA]</scope>
    <source>
        <strain evidence="4 5">Pt1</strain>
    </source>
</reference>